<dbReference type="Proteomes" id="UP000698222">
    <property type="component" value="Unassembled WGS sequence"/>
</dbReference>
<gene>
    <name evidence="1" type="ORF">JOF44_001713</name>
</gene>
<accession>A0ABS4YJN8</accession>
<evidence type="ECO:0000313" key="1">
    <source>
        <dbReference type="EMBL" id="MBP2408810.1"/>
    </source>
</evidence>
<comment type="caution">
    <text evidence="1">The sequence shown here is derived from an EMBL/GenBank/DDBJ whole genome shotgun (WGS) entry which is preliminary data.</text>
</comment>
<dbReference type="EMBL" id="JAGIOC010000001">
    <property type="protein sequence ID" value="MBP2408810.1"/>
    <property type="molecule type" value="Genomic_DNA"/>
</dbReference>
<name>A0ABS4YJN8_9MICO</name>
<keyword evidence="2" id="KW-1185">Reference proteome</keyword>
<reference evidence="1 2" key="1">
    <citation type="submission" date="2021-03" db="EMBL/GenBank/DDBJ databases">
        <title>Sequencing the genomes of 1000 actinobacteria strains.</title>
        <authorList>
            <person name="Klenk H.-P."/>
        </authorList>
    </citation>
    <scope>NUCLEOTIDE SEQUENCE [LARGE SCALE GENOMIC DNA]</scope>
    <source>
        <strain evidence="1 2">DSM 14564</strain>
    </source>
</reference>
<evidence type="ECO:0000313" key="2">
    <source>
        <dbReference type="Proteomes" id="UP000698222"/>
    </source>
</evidence>
<sequence>MQLEFCDYSAEHWFHPRTTNPIESTFRFTGR</sequence>
<protein>
    <submittedName>
        <fullName evidence="1">Transposase-like protein</fullName>
    </submittedName>
</protein>
<organism evidence="1 2">
    <name type="scientific">Brachybacterium fresconis</name>
    <dbReference type="NCBI Taxonomy" id="173363"/>
    <lineage>
        <taxon>Bacteria</taxon>
        <taxon>Bacillati</taxon>
        <taxon>Actinomycetota</taxon>
        <taxon>Actinomycetes</taxon>
        <taxon>Micrococcales</taxon>
        <taxon>Dermabacteraceae</taxon>
        <taxon>Brachybacterium</taxon>
    </lineage>
</organism>
<proteinExistence type="predicted"/>